<dbReference type="Proteomes" id="UP001597557">
    <property type="component" value="Unassembled WGS sequence"/>
</dbReference>
<feature type="signal peptide" evidence="1">
    <location>
        <begin position="1"/>
        <end position="20"/>
    </location>
</feature>
<sequence>MKTLNLILLTIAIATLNVSAQQSRTFEIEKLDIIPTKWQPVMTYEQALQTMVLLDNPAHSMNNMPRGRAVNIVAKSNIPGNIISYKYTSFFDGMYFAYANHRPFTLSPDMVWLLISQGFSQHVLNNAEDLRNLFVQHAGKKELTVVTDKIMLDDPNAPWEDIFPEMEKQIAANTGDALTNTVTANFSTTTPITKVASQITLMKAMSAYFNYNVMMIGCGIPSVTLQGTTKDWENILTKAEALRKYKLDWWVDELEPELKQFIAASKGKIDKDFWKAMFKYHGPNGCGAPTTIDGWIVKFYPYNKFGKRNDLKQIVRGSTNDVMPDEVVKVDLNYEFADQNGNILSKTPLELWAGFMGLKENPKTFNLTPVIGWMIRKKDESVSQSSSIMEILQKHVNDIEGIGITVSSVPPELMEIGPIKRLRIHFTDEIIIPDEMAKVPIGMMWLYGKVESERRDKIIAMFPKTRLYINGQAYNENVEEMRSAPGQRVTTF</sequence>
<organism evidence="2 3">
    <name type="scientific">Mucilaginibacter ximonensis</name>
    <dbReference type="NCBI Taxonomy" id="538021"/>
    <lineage>
        <taxon>Bacteria</taxon>
        <taxon>Pseudomonadati</taxon>
        <taxon>Bacteroidota</taxon>
        <taxon>Sphingobacteriia</taxon>
        <taxon>Sphingobacteriales</taxon>
        <taxon>Sphingobacteriaceae</taxon>
        <taxon>Mucilaginibacter</taxon>
    </lineage>
</organism>
<proteinExistence type="predicted"/>
<dbReference type="PANTHER" id="PTHR31252:SF11">
    <property type="entry name" value="DUF4419 DOMAIN-CONTAINING PROTEIN"/>
    <property type="match status" value="1"/>
</dbReference>
<dbReference type="RefSeq" id="WP_377185950.1">
    <property type="nucleotide sequence ID" value="NZ_JBHUPD010000002.1"/>
</dbReference>
<feature type="chain" id="PRO_5046637363" evidence="1">
    <location>
        <begin position="21"/>
        <end position="492"/>
    </location>
</feature>
<gene>
    <name evidence="2" type="ORF">ACFS5N_12670</name>
</gene>
<dbReference type="EMBL" id="JBHUPD010000002">
    <property type="protein sequence ID" value="MFD2873330.1"/>
    <property type="molecule type" value="Genomic_DNA"/>
</dbReference>
<dbReference type="InterPro" id="IPR025533">
    <property type="entry name" value="DUF4419"/>
</dbReference>
<keyword evidence="1" id="KW-0732">Signal</keyword>
<comment type="caution">
    <text evidence="2">The sequence shown here is derived from an EMBL/GenBank/DDBJ whole genome shotgun (WGS) entry which is preliminary data.</text>
</comment>
<accession>A0ABW5YDD0</accession>
<name>A0ABW5YDD0_9SPHI</name>
<evidence type="ECO:0000256" key="1">
    <source>
        <dbReference type="SAM" id="SignalP"/>
    </source>
</evidence>
<reference evidence="3" key="1">
    <citation type="journal article" date="2019" name="Int. J. Syst. Evol. Microbiol.">
        <title>The Global Catalogue of Microorganisms (GCM) 10K type strain sequencing project: providing services to taxonomists for standard genome sequencing and annotation.</title>
        <authorList>
            <consortium name="The Broad Institute Genomics Platform"/>
            <consortium name="The Broad Institute Genome Sequencing Center for Infectious Disease"/>
            <person name="Wu L."/>
            <person name="Ma J."/>
        </authorList>
    </citation>
    <scope>NUCLEOTIDE SEQUENCE [LARGE SCALE GENOMIC DNA]</scope>
    <source>
        <strain evidence="3">KCTC 22437</strain>
    </source>
</reference>
<keyword evidence="3" id="KW-1185">Reference proteome</keyword>
<dbReference type="PANTHER" id="PTHR31252">
    <property type="entry name" value="DUF4419 DOMAIN-CONTAINING PROTEIN"/>
    <property type="match status" value="1"/>
</dbReference>
<evidence type="ECO:0000313" key="2">
    <source>
        <dbReference type="EMBL" id="MFD2873330.1"/>
    </source>
</evidence>
<evidence type="ECO:0000313" key="3">
    <source>
        <dbReference type="Proteomes" id="UP001597557"/>
    </source>
</evidence>
<dbReference type="Pfam" id="PF14388">
    <property type="entry name" value="DUF4419"/>
    <property type="match status" value="1"/>
</dbReference>
<protein>
    <submittedName>
        <fullName evidence="2">DUF4419 domain-containing protein</fullName>
    </submittedName>
</protein>